<proteinExistence type="predicted"/>
<protein>
    <submittedName>
        <fullName evidence="2">Uncharacterized protein</fullName>
    </submittedName>
</protein>
<evidence type="ECO:0000313" key="3">
    <source>
        <dbReference type="Proteomes" id="UP000694005"/>
    </source>
</evidence>
<organism evidence="2 3">
    <name type="scientific">Brassica campestris</name>
    <name type="common">Field mustard</name>
    <dbReference type="NCBI Taxonomy" id="3711"/>
    <lineage>
        <taxon>Eukaryota</taxon>
        <taxon>Viridiplantae</taxon>
        <taxon>Streptophyta</taxon>
        <taxon>Embryophyta</taxon>
        <taxon>Tracheophyta</taxon>
        <taxon>Spermatophyta</taxon>
        <taxon>Magnoliopsida</taxon>
        <taxon>eudicotyledons</taxon>
        <taxon>Gunneridae</taxon>
        <taxon>Pentapetalae</taxon>
        <taxon>rosids</taxon>
        <taxon>malvids</taxon>
        <taxon>Brassicales</taxon>
        <taxon>Brassicaceae</taxon>
        <taxon>Brassiceae</taxon>
        <taxon>Brassica</taxon>
    </lineage>
</organism>
<dbReference type="AlphaFoldDB" id="A0A8D9H7T2"/>
<dbReference type="EMBL" id="LS974618">
    <property type="protein sequence ID" value="CAG7894495.1"/>
    <property type="molecule type" value="Genomic_DNA"/>
</dbReference>
<feature type="coiled-coil region" evidence="1">
    <location>
        <begin position="79"/>
        <end position="106"/>
    </location>
</feature>
<accession>A0A8D9H7T2</accession>
<dbReference type="Proteomes" id="UP000694005">
    <property type="component" value="Chromosome A02"/>
</dbReference>
<reference evidence="2 3" key="1">
    <citation type="submission" date="2021-07" db="EMBL/GenBank/DDBJ databases">
        <authorList>
            <consortium name="Genoscope - CEA"/>
            <person name="William W."/>
        </authorList>
    </citation>
    <scope>NUCLEOTIDE SEQUENCE [LARGE SCALE GENOMIC DNA]</scope>
</reference>
<evidence type="ECO:0000256" key="1">
    <source>
        <dbReference type="SAM" id="Coils"/>
    </source>
</evidence>
<keyword evidence="1" id="KW-0175">Coiled coil</keyword>
<name>A0A8D9H7T2_BRACM</name>
<sequence length="139" mass="15654">MEGSSKKMMKRPIEEVYGCDAAEGFKKGNKETVVHYRALLRLSNEYRLSENDWNVASSKANSIAVQIELLEDIIKADGKFDLTAELEKLKEEHSEAEGMLADVKVKVPDWDKLGESWLLLLFLLSFGKYNTLGTAAAHF</sequence>
<gene>
    <name evidence="2" type="ORF">BRAPAZ1V2_A02P34470.2</name>
</gene>
<dbReference type="Gramene" id="A02p34470.2_BraZ1">
    <property type="protein sequence ID" value="A02p34470.2_BraZ1.CDS"/>
    <property type="gene ID" value="A02g34470.2_BraZ1"/>
</dbReference>
<evidence type="ECO:0000313" key="2">
    <source>
        <dbReference type="EMBL" id="CAG7894495.1"/>
    </source>
</evidence>
<feature type="non-terminal residue" evidence="2">
    <location>
        <position position="139"/>
    </location>
</feature>